<keyword evidence="10" id="KW-0638">Presynaptic neurotoxin</keyword>
<name>A0AAV4U852_9ARAC</name>
<keyword evidence="4" id="KW-0268">Exocytosis</keyword>
<dbReference type="SMART" id="SM00248">
    <property type="entry name" value="ANK"/>
    <property type="match status" value="2"/>
</dbReference>
<evidence type="ECO:0000256" key="2">
    <source>
        <dbReference type="ARBA" id="ARBA00004613"/>
    </source>
</evidence>
<keyword evidence="5" id="KW-0964">Secreted</keyword>
<keyword evidence="9" id="KW-0677">Repeat</keyword>
<dbReference type="Proteomes" id="UP001054837">
    <property type="component" value="Unassembled WGS sequence"/>
</dbReference>
<evidence type="ECO:0000256" key="3">
    <source>
        <dbReference type="ARBA" id="ARBA00005949"/>
    </source>
</evidence>
<dbReference type="SUPFAM" id="SSF48403">
    <property type="entry name" value="Ankyrin repeat"/>
    <property type="match status" value="1"/>
</dbReference>
<keyword evidence="7" id="KW-0800">Toxin</keyword>
<dbReference type="InterPro" id="IPR002110">
    <property type="entry name" value="Ankyrin_rpt"/>
</dbReference>
<dbReference type="AlphaFoldDB" id="A0AAV4U852"/>
<evidence type="ECO:0000256" key="10">
    <source>
        <dbReference type="ARBA" id="ARBA00023028"/>
    </source>
</evidence>
<dbReference type="InterPro" id="IPR036770">
    <property type="entry name" value="Ankyrin_rpt-contain_sf"/>
</dbReference>
<dbReference type="InterPro" id="IPR051573">
    <property type="entry name" value="Ankyrin-SOCS_box_domain"/>
</dbReference>
<dbReference type="Pfam" id="PF12796">
    <property type="entry name" value="Ank_2"/>
    <property type="match status" value="1"/>
</dbReference>
<evidence type="ECO:0000256" key="13">
    <source>
        <dbReference type="PROSITE-ProRule" id="PRU00023"/>
    </source>
</evidence>
<evidence type="ECO:0000313" key="15">
    <source>
        <dbReference type="Proteomes" id="UP001054837"/>
    </source>
</evidence>
<dbReference type="GO" id="GO:0005576">
    <property type="term" value="C:extracellular region"/>
    <property type="evidence" value="ECO:0007669"/>
    <property type="project" value="UniProtKB-SubCell"/>
</dbReference>
<keyword evidence="15" id="KW-1185">Reference proteome</keyword>
<evidence type="ECO:0000256" key="8">
    <source>
        <dbReference type="ARBA" id="ARBA00022699"/>
    </source>
</evidence>
<dbReference type="PANTHER" id="PTHR24136">
    <property type="entry name" value="SOWAH (DROSOPHILA) HOMOLOG"/>
    <property type="match status" value="1"/>
</dbReference>
<sequence>MGEHVIIIKINNVDQHNLIPLYYACWKESIRCVELLLKMGANIHTSQSDREPLHEACQHDKLECAEMLLRYGSNEVQNARHCSSKLAQILLQKILRRLHHFMQPRLEITQFDNQNKLSVDLLPENERDLFDLSVQYAAEPVLLKDLCHRTIRATLDQSSSMLSKVIVA</sequence>
<dbReference type="Gene3D" id="1.25.40.20">
    <property type="entry name" value="Ankyrin repeat-containing domain"/>
    <property type="match status" value="1"/>
</dbReference>
<dbReference type="GO" id="GO:0006887">
    <property type="term" value="P:exocytosis"/>
    <property type="evidence" value="ECO:0007669"/>
    <property type="project" value="UniProtKB-KW"/>
</dbReference>
<dbReference type="GO" id="GO:0016567">
    <property type="term" value="P:protein ubiquitination"/>
    <property type="evidence" value="ECO:0007669"/>
    <property type="project" value="TreeGrafter"/>
</dbReference>
<evidence type="ECO:0000256" key="6">
    <source>
        <dbReference type="ARBA" id="ARBA00022537"/>
    </source>
</evidence>
<protein>
    <submittedName>
        <fullName evidence="14">Uncharacterized protein</fullName>
    </submittedName>
</protein>
<comment type="similarity">
    <text evidence="3">Belongs to the ankyrin SOCS box (ASB) family.</text>
</comment>
<gene>
    <name evidence="14" type="ORF">CDAR_258781</name>
</gene>
<comment type="caution">
    <text evidence="14">The sequence shown here is derived from an EMBL/GenBank/DDBJ whole genome shotgun (WGS) entry which is preliminary data.</text>
</comment>
<dbReference type="GO" id="GO:0044218">
    <property type="term" value="C:other organism cell membrane"/>
    <property type="evidence" value="ECO:0007669"/>
    <property type="project" value="UniProtKB-KW"/>
</dbReference>
<organism evidence="14 15">
    <name type="scientific">Caerostris darwini</name>
    <dbReference type="NCBI Taxonomy" id="1538125"/>
    <lineage>
        <taxon>Eukaryota</taxon>
        <taxon>Metazoa</taxon>
        <taxon>Ecdysozoa</taxon>
        <taxon>Arthropoda</taxon>
        <taxon>Chelicerata</taxon>
        <taxon>Arachnida</taxon>
        <taxon>Araneae</taxon>
        <taxon>Araneomorphae</taxon>
        <taxon>Entelegynae</taxon>
        <taxon>Araneoidea</taxon>
        <taxon>Araneidae</taxon>
        <taxon>Caerostris</taxon>
    </lineage>
</organism>
<dbReference type="PANTHER" id="PTHR24136:SF15">
    <property type="entry name" value="ANK_REP_REGION DOMAIN-CONTAINING PROTEIN"/>
    <property type="match status" value="1"/>
</dbReference>
<evidence type="ECO:0000256" key="4">
    <source>
        <dbReference type="ARBA" id="ARBA00022483"/>
    </source>
</evidence>
<evidence type="ECO:0000256" key="7">
    <source>
        <dbReference type="ARBA" id="ARBA00022656"/>
    </source>
</evidence>
<keyword evidence="6" id="KW-1052">Target cell membrane</keyword>
<reference evidence="14 15" key="1">
    <citation type="submission" date="2021-06" db="EMBL/GenBank/DDBJ databases">
        <title>Caerostris darwini draft genome.</title>
        <authorList>
            <person name="Kono N."/>
            <person name="Arakawa K."/>
        </authorList>
    </citation>
    <scope>NUCLEOTIDE SEQUENCE [LARGE SCALE GENOMIC DNA]</scope>
</reference>
<proteinExistence type="inferred from homology"/>
<dbReference type="GO" id="GO:0045732">
    <property type="term" value="P:positive regulation of protein catabolic process"/>
    <property type="evidence" value="ECO:0007669"/>
    <property type="project" value="TreeGrafter"/>
</dbReference>
<keyword evidence="11 13" id="KW-0040">ANK repeat</keyword>
<dbReference type="GO" id="GO:0044231">
    <property type="term" value="C:host cell presynaptic membrane"/>
    <property type="evidence" value="ECO:0007669"/>
    <property type="project" value="UniProtKB-KW"/>
</dbReference>
<dbReference type="PROSITE" id="PS50088">
    <property type="entry name" value="ANK_REPEAT"/>
    <property type="match status" value="1"/>
</dbReference>
<evidence type="ECO:0000256" key="9">
    <source>
        <dbReference type="ARBA" id="ARBA00022737"/>
    </source>
</evidence>
<feature type="repeat" description="ANK" evidence="13">
    <location>
        <begin position="16"/>
        <end position="48"/>
    </location>
</feature>
<evidence type="ECO:0000313" key="14">
    <source>
        <dbReference type="EMBL" id="GIY53950.1"/>
    </source>
</evidence>
<accession>A0AAV4U852</accession>
<keyword evidence="8" id="KW-0528">Neurotoxin</keyword>
<evidence type="ECO:0000256" key="1">
    <source>
        <dbReference type="ARBA" id="ARBA00004175"/>
    </source>
</evidence>
<evidence type="ECO:0000256" key="5">
    <source>
        <dbReference type="ARBA" id="ARBA00022525"/>
    </source>
</evidence>
<comment type="subcellular location">
    <subcellularLocation>
        <location evidence="2">Secreted</location>
    </subcellularLocation>
    <subcellularLocation>
        <location evidence="1">Target cell membrane</location>
    </subcellularLocation>
</comment>
<dbReference type="GO" id="GO:0090729">
    <property type="term" value="F:toxin activity"/>
    <property type="evidence" value="ECO:0007669"/>
    <property type="project" value="UniProtKB-KW"/>
</dbReference>
<evidence type="ECO:0000256" key="11">
    <source>
        <dbReference type="ARBA" id="ARBA00023043"/>
    </source>
</evidence>
<keyword evidence="12" id="KW-1053">Target membrane</keyword>
<evidence type="ECO:0000256" key="12">
    <source>
        <dbReference type="ARBA" id="ARBA00023298"/>
    </source>
</evidence>
<keyword evidence="12" id="KW-0472">Membrane</keyword>
<dbReference type="EMBL" id="BPLQ01010837">
    <property type="protein sequence ID" value="GIY53950.1"/>
    <property type="molecule type" value="Genomic_DNA"/>
</dbReference>